<dbReference type="Proteomes" id="UP001152795">
    <property type="component" value="Unassembled WGS sequence"/>
</dbReference>
<name>A0A7D9DBM4_PARCT</name>
<feature type="compositionally biased region" description="Polar residues" evidence="1">
    <location>
        <begin position="129"/>
        <end position="145"/>
    </location>
</feature>
<feature type="compositionally biased region" description="Basic and acidic residues" evidence="1">
    <location>
        <begin position="101"/>
        <end position="113"/>
    </location>
</feature>
<feature type="region of interest" description="Disordered" evidence="1">
    <location>
        <begin position="1"/>
        <end position="203"/>
    </location>
</feature>
<reference evidence="2" key="1">
    <citation type="submission" date="2020-04" db="EMBL/GenBank/DDBJ databases">
        <authorList>
            <person name="Alioto T."/>
            <person name="Alioto T."/>
            <person name="Gomez Garrido J."/>
        </authorList>
    </citation>
    <scope>NUCLEOTIDE SEQUENCE</scope>
    <source>
        <strain evidence="2">A484AB</strain>
    </source>
</reference>
<organism evidence="2 3">
    <name type="scientific">Paramuricea clavata</name>
    <name type="common">Red gorgonian</name>
    <name type="synonym">Violescent sea-whip</name>
    <dbReference type="NCBI Taxonomy" id="317549"/>
    <lineage>
        <taxon>Eukaryota</taxon>
        <taxon>Metazoa</taxon>
        <taxon>Cnidaria</taxon>
        <taxon>Anthozoa</taxon>
        <taxon>Octocorallia</taxon>
        <taxon>Malacalcyonacea</taxon>
        <taxon>Plexauridae</taxon>
        <taxon>Paramuricea</taxon>
    </lineage>
</organism>
<dbReference type="AlphaFoldDB" id="A0A7D9DBM4"/>
<keyword evidence="3" id="KW-1185">Reference proteome</keyword>
<feature type="compositionally biased region" description="Basic residues" evidence="1">
    <location>
        <begin position="190"/>
        <end position="202"/>
    </location>
</feature>
<evidence type="ECO:0000256" key="1">
    <source>
        <dbReference type="SAM" id="MobiDB-lite"/>
    </source>
</evidence>
<evidence type="ECO:0000313" key="3">
    <source>
        <dbReference type="Proteomes" id="UP001152795"/>
    </source>
</evidence>
<sequence length="219" mass="24312">MKKLPKNKQSSQGTKKSSKTKLVLAPLVDFGRPQVLKEPSHPSLIAFKRNSERPPTPYDDIRTRKSIRTPETSSPPSSQASLYSMEARQTKRSSKIPPLAVEKHDHETDETRKQNGNTRASFLPKIEGNSRNSLTSQPQSNSRSTVVKLPPAGCRNVVAQGNYSRESRPASPSPGSLTNLELPSASSSKVARKRRTKSRRHIQSNLEYDDAEIAKKAKM</sequence>
<dbReference type="EMBL" id="CACRXK020000421">
    <property type="protein sequence ID" value="CAB3981716.1"/>
    <property type="molecule type" value="Genomic_DNA"/>
</dbReference>
<accession>A0A7D9DBM4</accession>
<comment type="caution">
    <text evidence="2">The sequence shown here is derived from an EMBL/GenBank/DDBJ whole genome shotgun (WGS) entry which is preliminary data.</text>
</comment>
<feature type="compositionally biased region" description="Low complexity" evidence="1">
    <location>
        <begin position="69"/>
        <end position="84"/>
    </location>
</feature>
<proteinExistence type="predicted"/>
<evidence type="ECO:0000313" key="2">
    <source>
        <dbReference type="EMBL" id="CAB3981716.1"/>
    </source>
</evidence>
<protein>
    <submittedName>
        <fullName evidence="2">Uncharacterized protein</fullName>
    </submittedName>
</protein>
<gene>
    <name evidence="2" type="ORF">PACLA_8A006939</name>
</gene>